<feature type="transmembrane region" description="Helical" evidence="1">
    <location>
        <begin position="16"/>
        <end position="35"/>
    </location>
</feature>
<dbReference type="Proteomes" id="UP000002630">
    <property type="component" value="Linkage Group LG17"/>
</dbReference>
<keyword evidence="3" id="KW-1185">Reference proteome</keyword>
<accession>D7FPH0</accession>
<protein>
    <submittedName>
        <fullName evidence="2">Uncharacterized protein</fullName>
    </submittedName>
</protein>
<dbReference type="InParanoid" id="D7FPH0"/>
<evidence type="ECO:0000313" key="3">
    <source>
        <dbReference type="Proteomes" id="UP000002630"/>
    </source>
</evidence>
<name>D7FPH0_ECTSI</name>
<keyword evidence="1" id="KW-0812">Transmembrane</keyword>
<proteinExistence type="predicted"/>
<gene>
    <name evidence="2" type="ORF">Esi_0189_0063</name>
</gene>
<evidence type="ECO:0000313" key="2">
    <source>
        <dbReference type="EMBL" id="CBJ30428.1"/>
    </source>
</evidence>
<dbReference type="EMBL" id="FN649742">
    <property type="protein sequence ID" value="CBJ30428.1"/>
    <property type="molecule type" value="Genomic_DNA"/>
</dbReference>
<keyword evidence="1" id="KW-1133">Transmembrane helix</keyword>
<dbReference type="AlphaFoldDB" id="D7FPH0"/>
<keyword evidence="1" id="KW-0472">Membrane</keyword>
<sequence length="50" mass="5611">MYAPFCPLVTKREKRASVLVVLSLVFSVCGTRLLVCSNDDGRRQSCWVCC</sequence>
<dbReference type="EMBL" id="FN648355">
    <property type="protein sequence ID" value="CBJ30428.1"/>
    <property type="molecule type" value="Genomic_DNA"/>
</dbReference>
<evidence type="ECO:0000256" key="1">
    <source>
        <dbReference type="SAM" id="Phobius"/>
    </source>
</evidence>
<reference evidence="2 3" key="1">
    <citation type="journal article" date="2010" name="Nature">
        <title>The Ectocarpus genome and the independent evolution of multicellularity in brown algae.</title>
        <authorList>
            <person name="Cock J.M."/>
            <person name="Sterck L."/>
            <person name="Rouze P."/>
            <person name="Scornet D."/>
            <person name="Allen A.E."/>
            <person name="Amoutzias G."/>
            <person name="Anthouard V."/>
            <person name="Artiguenave F."/>
            <person name="Aury J.M."/>
            <person name="Badger J.H."/>
            <person name="Beszteri B."/>
            <person name="Billiau K."/>
            <person name="Bonnet E."/>
            <person name="Bothwell J.H."/>
            <person name="Bowler C."/>
            <person name="Boyen C."/>
            <person name="Brownlee C."/>
            <person name="Carrano C.J."/>
            <person name="Charrier B."/>
            <person name="Cho G.Y."/>
            <person name="Coelho S.M."/>
            <person name="Collen J."/>
            <person name="Corre E."/>
            <person name="Da Silva C."/>
            <person name="Delage L."/>
            <person name="Delaroque N."/>
            <person name="Dittami S.M."/>
            <person name="Doulbeau S."/>
            <person name="Elias M."/>
            <person name="Farnham G."/>
            <person name="Gachon C.M."/>
            <person name="Gschloessl B."/>
            <person name="Heesch S."/>
            <person name="Jabbari K."/>
            <person name="Jubin C."/>
            <person name="Kawai H."/>
            <person name="Kimura K."/>
            <person name="Kloareg B."/>
            <person name="Kupper F.C."/>
            <person name="Lang D."/>
            <person name="Le Bail A."/>
            <person name="Leblanc C."/>
            <person name="Lerouge P."/>
            <person name="Lohr M."/>
            <person name="Lopez P.J."/>
            <person name="Martens C."/>
            <person name="Maumus F."/>
            <person name="Michel G."/>
            <person name="Miranda-Saavedra D."/>
            <person name="Morales J."/>
            <person name="Moreau H."/>
            <person name="Motomura T."/>
            <person name="Nagasato C."/>
            <person name="Napoli C.A."/>
            <person name="Nelson D.R."/>
            <person name="Nyvall-Collen P."/>
            <person name="Peters A.F."/>
            <person name="Pommier C."/>
            <person name="Potin P."/>
            <person name="Poulain J."/>
            <person name="Quesneville H."/>
            <person name="Read B."/>
            <person name="Rensing S.A."/>
            <person name="Ritter A."/>
            <person name="Rousvoal S."/>
            <person name="Samanta M."/>
            <person name="Samson G."/>
            <person name="Schroeder D.C."/>
            <person name="Segurens B."/>
            <person name="Strittmatter M."/>
            <person name="Tonon T."/>
            <person name="Tregear J.W."/>
            <person name="Valentin K."/>
            <person name="von Dassow P."/>
            <person name="Yamagishi T."/>
            <person name="Van de Peer Y."/>
            <person name="Wincker P."/>
        </authorList>
    </citation>
    <scope>NUCLEOTIDE SEQUENCE [LARGE SCALE GENOMIC DNA]</scope>
    <source>
        <strain evidence="3">Ec32 / CCAP1310/4</strain>
    </source>
</reference>
<organism evidence="2 3">
    <name type="scientific">Ectocarpus siliculosus</name>
    <name type="common">Brown alga</name>
    <name type="synonym">Conferva siliculosa</name>
    <dbReference type="NCBI Taxonomy" id="2880"/>
    <lineage>
        <taxon>Eukaryota</taxon>
        <taxon>Sar</taxon>
        <taxon>Stramenopiles</taxon>
        <taxon>Ochrophyta</taxon>
        <taxon>PX clade</taxon>
        <taxon>Phaeophyceae</taxon>
        <taxon>Ectocarpales</taxon>
        <taxon>Ectocarpaceae</taxon>
        <taxon>Ectocarpus</taxon>
    </lineage>
</organism>